<evidence type="ECO:0000256" key="2">
    <source>
        <dbReference type="ARBA" id="ARBA00007018"/>
    </source>
</evidence>
<organism evidence="7 8">
    <name type="scientific">Sporothrix bragantina</name>
    <dbReference type="NCBI Taxonomy" id="671064"/>
    <lineage>
        <taxon>Eukaryota</taxon>
        <taxon>Fungi</taxon>
        <taxon>Dikarya</taxon>
        <taxon>Ascomycota</taxon>
        <taxon>Pezizomycotina</taxon>
        <taxon>Sordariomycetes</taxon>
        <taxon>Sordariomycetidae</taxon>
        <taxon>Ophiostomatales</taxon>
        <taxon>Ophiostomataceae</taxon>
        <taxon>Sporothrix</taxon>
    </lineage>
</organism>
<feature type="transmembrane region" description="Helical" evidence="6">
    <location>
        <begin position="29"/>
        <end position="50"/>
    </location>
</feature>
<sequence>MAATWHKASGSYSVCLHSWTYFHNESVNILSHAVGAVAFYALTAALWLDTWPWTFSEVPLSSTNTTADRLAATAYLGGTAICFTLSAVFHTVLSHSADCAARGMALDMTGVLVLMAGAVVPLVHFGLACEAAWVRQVFYVATAVLGVLAAPLPSLRTRTSSTRTGFANGHHRAALFCGFAAVSFAGPLLWMHRVDPLDWPARVSLWPGVLGTLLGNTAGAAAYTTRFPERWWPRRFDLVGASHQVMHVAVLAAAVAYAIGVQEALAFRRGAGAVCRNGWTL</sequence>
<gene>
    <name evidence="7" type="ORF">SBRCBS47491_005466</name>
</gene>
<evidence type="ECO:0000256" key="1">
    <source>
        <dbReference type="ARBA" id="ARBA00004141"/>
    </source>
</evidence>
<protein>
    <submittedName>
        <fullName evidence="7">Uncharacterized protein</fullName>
    </submittedName>
</protein>
<evidence type="ECO:0000313" key="8">
    <source>
        <dbReference type="Proteomes" id="UP001642406"/>
    </source>
</evidence>
<evidence type="ECO:0000256" key="3">
    <source>
        <dbReference type="ARBA" id="ARBA00022692"/>
    </source>
</evidence>
<evidence type="ECO:0000256" key="5">
    <source>
        <dbReference type="ARBA" id="ARBA00023136"/>
    </source>
</evidence>
<feature type="transmembrane region" description="Helical" evidence="6">
    <location>
        <begin position="105"/>
        <end position="127"/>
    </location>
</feature>
<evidence type="ECO:0000313" key="7">
    <source>
        <dbReference type="EMBL" id="CAK7224196.1"/>
    </source>
</evidence>
<reference evidence="7 8" key="1">
    <citation type="submission" date="2024-01" db="EMBL/GenBank/DDBJ databases">
        <authorList>
            <person name="Allen C."/>
            <person name="Tagirdzhanova G."/>
        </authorList>
    </citation>
    <scope>NUCLEOTIDE SEQUENCE [LARGE SCALE GENOMIC DNA]</scope>
</reference>
<evidence type="ECO:0000256" key="4">
    <source>
        <dbReference type="ARBA" id="ARBA00022989"/>
    </source>
</evidence>
<dbReference type="EMBL" id="CAWUHC010000047">
    <property type="protein sequence ID" value="CAK7224196.1"/>
    <property type="molecule type" value="Genomic_DNA"/>
</dbReference>
<keyword evidence="3 6" id="KW-0812">Transmembrane</keyword>
<dbReference type="InterPro" id="IPR004254">
    <property type="entry name" value="AdipoR/HlyIII-related"/>
</dbReference>
<keyword evidence="4 6" id="KW-1133">Transmembrane helix</keyword>
<name>A0ABP0BYU5_9PEZI</name>
<comment type="similarity">
    <text evidence="2">Belongs to the ADIPOR family.</text>
</comment>
<comment type="caution">
    <text evidence="7">The sequence shown here is derived from an EMBL/GenBank/DDBJ whole genome shotgun (WGS) entry which is preliminary data.</text>
</comment>
<keyword evidence="8" id="KW-1185">Reference proteome</keyword>
<feature type="transmembrane region" description="Helical" evidence="6">
    <location>
        <begin position="236"/>
        <end position="259"/>
    </location>
</feature>
<feature type="transmembrane region" description="Helical" evidence="6">
    <location>
        <begin position="70"/>
        <end position="93"/>
    </location>
</feature>
<proteinExistence type="inferred from homology"/>
<dbReference type="PANTHER" id="PTHR20855:SF52">
    <property type="entry name" value="ADIPONECTIN RECEPTOR PROTEIN"/>
    <property type="match status" value="1"/>
</dbReference>
<keyword evidence="5 6" id="KW-0472">Membrane</keyword>
<dbReference type="PANTHER" id="PTHR20855">
    <property type="entry name" value="ADIPOR/PROGESTIN RECEPTOR-RELATED"/>
    <property type="match status" value="1"/>
</dbReference>
<dbReference type="Pfam" id="PF03006">
    <property type="entry name" value="HlyIII"/>
    <property type="match status" value="1"/>
</dbReference>
<feature type="transmembrane region" description="Helical" evidence="6">
    <location>
        <begin position="203"/>
        <end position="224"/>
    </location>
</feature>
<accession>A0ABP0BYU5</accession>
<feature type="transmembrane region" description="Helical" evidence="6">
    <location>
        <begin position="173"/>
        <end position="191"/>
    </location>
</feature>
<dbReference type="Proteomes" id="UP001642406">
    <property type="component" value="Unassembled WGS sequence"/>
</dbReference>
<evidence type="ECO:0000256" key="6">
    <source>
        <dbReference type="SAM" id="Phobius"/>
    </source>
</evidence>
<feature type="transmembrane region" description="Helical" evidence="6">
    <location>
        <begin position="133"/>
        <end position="152"/>
    </location>
</feature>
<comment type="subcellular location">
    <subcellularLocation>
        <location evidence="1">Membrane</location>
        <topology evidence="1">Multi-pass membrane protein</topology>
    </subcellularLocation>
</comment>